<proteinExistence type="predicted"/>
<evidence type="ECO:0000313" key="3">
    <source>
        <dbReference type="Proteomes" id="UP001372338"/>
    </source>
</evidence>
<evidence type="ECO:0000313" key="2">
    <source>
        <dbReference type="EMBL" id="KAK7268842.1"/>
    </source>
</evidence>
<organism evidence="2 3">
    <name type="scientific">Crotalaria pallida</name>
    <name type="common">Smooth rattlebox</name>
    <name type="synonym">Crotalaria striata</name>
    <dbReference type="NCBI Taxonomy" id="3830"/>
    <lineage>
        <taxon>Eukaryota</taxon>
        <taxon>Viridiplantae</taxon>
        <taxon>Streptophyta</taxon>
        <taxon>Embryophyta</taxon>
        <taxon>Tracheophyta</taxon>
        <taxon>Spermatophyta</taxon>
        <taxon>Magnoliopsida</taxon>
        <taxon>eudicotyledons</taxon>
        <taxon>Gunneridae</taxon>
        <taxon>Pentapetalae</taxon>
        <taxon>rosids</taxon>
        <taxon>fabids</taxon>
        <taxon>Fabales</taxon>
        <taxon>Fabaceae</taxon>
        <taxon>Papilionoideae</taxon>
        <taxon>50 kb inversion clade</taxon>
        <taxon>genistoids sensu lato</taxon>
        <taxon>core genistoids</taxon>
        <taxon>Crotalarieae</taxon>
        <taxon>Crotalaria</taxon>
    </lineage>
</organism>
<name>A0AAN9F363_CROPI</name>
<protein>
    <submittedName>
        <fullName evidence="2">Uncharacterized protein</fullName>
    </submittedName>
</protein>
<comment type="caution">
    <text evidence="2">The sequence shown here is derived from an EMBL/GenBank/DDBJ whole genome shotgun (WGS) entry which is preliminary data.</text>
</comment>
<feature type="region of interest" description="Disordered" evidence="1">
    <location>
        <begin position="37"/>
        <end position="91"/>
    </location>
</feature>
<keyword evidence="3" id="KW-1185">Reference proteome</keyword>
<dbReference type="EMBL" id="JAYWIO010000004">
    <property type="protein sequence ID" value="KAK7268842.1"/>
    <property type="molecule type" value="Genomic_DNA"/>
</dbReference>
<dbReference type="AlphaFoldDB" id="A0AAN9F363"/>
<reference evidence="2 3" key="1">
    <citation type="submission" date="2024-01" db="EMBL/GenBank/DDBJ databases">
        <title>The genomes of 5 underutilized Papilionoideae crops provide insights into root nodulation and disease resistanc.</title>
        <authorList>
            <person name="Yuan L."/>
        </authorList>
    </citation>
    <scope>NUCLEOTIDE SEQUENCE [LARGE SCALE GENOMIC DNA]</scope>
    <source>
        <strain evidence="2">ZHUSHIDOU_FW_LH</strain>
        <tissue evidence="2">Leaf</tissue>
    </source>
</reference>
<sequence>MHVPLRRVYSELSKGFNLDVDLNIRSLLGFEVESEHAETTTLTGIECFDDEDGEVRSGDDDERERESGEVRRSDDAEREREGGEGRSDAERDLFGSDILNIFKKIVEGTGRRIKLPNK</sequence>
<evidence type="ECO:0000256" key="1">
    <source>
        <dbReference type="SAM" id="MobiDB-lite"/>
    </source>
</evidence>
<accession>A0AAN9F363</accession>
<feature type="compositionally biased region" description="Basic and acidic residues" evidence="1">
    <location>
        <begin position="54"/>
        <end position="91"/>
    </location>
</feature>
<dbReference type="Proteomes" id="UP001372338">
    <property type="component" value="Unassembled WGS sequence"/>
</dbReference>
<gene>
    <name evidence="2" type="ORF">RIF29_21551</name>
</gene>